<evidence type="ECO:0000313" key="2">
    <source>
        <dbReference type="Proteomes" id="UP000499080"/>
    </source>
</evidence>
<name>A0A4Y2GDD0_ARAVE</name>
<dbReference type="EMBL" id="BGPR01001305">
    <property type="protein sequence ID" value="GBM50608.1"/>
    <property type="molecule type" value="Genomic_DNA"/>
</dbReference>
<reference evidence="1 2" key="1">
    <citation type="journal article" date="2019" name="Sci. Rep.">
        <title>Orb-weaving spider Araneus ventricosus genome elucidates the spidroin gene catalogue.</title>
        <authorList>
            <person name="Kono N."/>
            <person name="Nakamura H."/>
            <person name="Ohtoshi R."/>
            <person name="Moran D.A.P."/>
            <person name="Shinohara A."/>
            <person name="Yoshida Y."/>
            <person name="Fujiwara M."/>
            <person name="Mori M."/>
            <person name="Tomita M."/>
            <person name="Arakawa K."/>
        </authorList>
    </citation>
    <scope>NUCLEOTIDE SEQUENCE [LARGE SCALE GENOMIC DNA]</scope>
</reference>
<accession>A0A4Y2GDD0</accession>
<dbReference type="AlphaFoldDB" id="A0A4Y2GDD0"/>
<protein>
    <submittedName>
        <fullName evidence="1">Uncharacterized protein</fullName>
    </submittedName>
</protein>
<keyword evidence="2" id="KW-1185">Reference proteome</keyword>
<comment type="caution">
    <text evidence="1">The sequence shown here is derived from an EMBL/GenBank/DDBJ whole genome shotgun (WGS) entry which is preliminary data.</text>
</comment>
<dbReference type="Proteomes" id="UP000499080">
    <property type="component" value="Unassembled WGS sequence"/>
</dbReference>
<gene>
    <name evidence="1" type="ORF">AVEN_70244_1</name>
</gene>
<organism evidence="1 2">
    <name type="scientific">Araneus ventricosus</name>
    <name type="common">Orbweaver spider</name>
    <name type="synonym">Epeira ventricosa</name>
    <dbReference type="NCBI Taxonomy" id="182803"/>
    <lineage>
        <taxon>Eukaryota</taxon>
        <taxon>Metazoa</taxon>
        <taxon>Ecdysozoa</taxon>
        <taxon>Arthropoda</taxon>
        <taxon>Chelicerata</taxon>
        <taxon>Arachnida</taxon>
        <taxon>Araneae</taxon>
        <taxon>Araneomorphae</taxon>
        <taxon>Entelegynae</taxon>
        <taxon>Araneoidea</taxon>
        <taxon>Araneidae</taxon>
        <taxon>Araneus</taxon>
    </lineage>
</organism>
<sequence>MDVVDENFARSIVAQVMSHYFSNEISDPWSSFLPKKLITRISYIVKNCELEIYFRFTREFNTSLDIENEDYSVKMDALKDVFCNDSFDAYEYFGFVYCLVMQNLLA</sequence>
<proteinExistence type="predicted"/>
<evidence type="ECO:0000313" key="1">
    <source>
        <dbReference type="EMBL" id="GBM50608.1"/>
    </source>
</evidence>